<keyword evidence="8 9" id="KW-0472">Membrane</keyword>
<comment type="caution">
    <text evidence="13">The sequence shown here is derived from an EMBL/GenBank/DDBJ whole genome shotgun (WGS) entry which is preliminary data.</text>
</comment>
<dbReference type="EMBL" id="MZXV01000034">
    <property type="protein sequence ID" value="PZV37196.1"/>
    <property type="molecule type" value="Genomic_DNA"/>
</dbReference>
<dbReference type="Pfam" id="PF05425">
    <property type="entry name" value="CopD"/>
    <property type="match status" value="1"/>
</dbReference>
<accession>A0A2W7E1L7</accession>
<keyword evidence="5 10" id="KW-0732">Signal</keyword>
<feature type="transmembrane region" description="Helical" evidence="9">
    <location>
        <begin position="142"/>
        <end position="161"/>
    </location>
</feature>
<dbReference type="PANTHER" id="PTHR34820">
    <property type="entry name" value="INNER MEMBRANE PROTEIN YEBZ"/>
    <property type="match status" value="1"/>
</dbReference>
<evidence type="ECO:0000256" key="5">
    <source>
        <dbReference type="ARBA" id="ARBA00022729"/>
    </source>
</evidence>
<keyword evidence="6 9" id="KW-1133">Transmembrane helix</keyword>
<organism evidence="13 14">
    <name type="scientific">Mesorhizobium kowhaii</name>
    <dbReference type="NCBI Taxonomy" id="1300272"/>
    <lineage>
        <taxon>Bacteria</taxon>
        <taxon>Pseudomonadati</taxon>
        <taxon>Pseudomonadota</taxon>
        <taxon>Alphaproteobacteria</taxon>
        <taxon>Hyphomicrobiales</taxon>
        <taxon>Phyllobacteriaceae</taxon>
        <taxon>Mesorhizobium</taxon>
    </lineage>
</organism>
<evidence type="ECO:0000259" key="12">
    <source>
        <dbReference type="Pfam" id="PF05425"/>
    </source>
</evidence>
<dbReference type="GO" id="GO:0006825">
    <property type="term" value="P:copper ion transport"/>
    <property type="evidence" value="ECO:0007669"/>
    <property type="project" value="InterPro"/>
</dbReference>
<feature type="transmembrane region" description="Helical" evidence="9">
    <location>
        <begin position="243"/>
        <end position="266"/>
    </location>
</feature>
<dbReference type="SUPFAM" id="SSF81296">
    <property type="entry name" value="E set domains"/>
    <property type="match status" value="1"/>
</dbReference>
<dbReference type="Proteomes" id="UP000248616">
    <property type="component" value="Unassembled WGS sequence"/>
</dbReference>
<evidence type="ECO:0000313" key="13">
    <source>
        <dbReference type="EMBL" id="PZV37196.1"/>
    </source>
</evidence>
<dbReference type="Pfam" id="PF04234">
    <property type="entry name" value="CopC"/>
    <property type="match status" value="1"/>
</dbReference>
<evidence type="ECO:0000256" key="9">
    <source>
        <dbReference type="SAM" id="Phobius"/>
    </source>
</evidence>
<dbReference type="InterPro" id="IPR032694">
    <property type="entry name" value="CopC/D"/>
</dbReference>
<dbReference type="InterPro" id="IPR007348">
    <property type="entry name" value="CopC_dom"/>
</dbReference>
<dbReference type="GO" id="GO:0042597">
    <property type="term" value="C:periplasmic space"/>
    <property type="evidence" value="ECO:0007669"/>
    <property type="project" value="InterPro"/>
</dbReference>
<proteinExistence type="predicted"/>
<evidence type="ECO:0000313" key="14">
    <source>
        <dbReference type="Proteomes" id="UP000248616"/>
    </source>
</evidence>
<evidence type="ECO:0000256" key="6">
    <source>
        <dbReference type="ARBA" id="ARBA00022989"/>
    </source>
</evidence>
<evidence type="ECO:0008006" key="15">
    <source>
        <dbReference type="Google" id="ProtNLM"/>
    </source>
</evidence>
<evidence type="ECO:0000256" key="1">
    <source>
        <dbReference type="ARBA" id="ARBA00004651"/>
    </source>
</evidence>
<feature type="transmembrane region" description="Helical" evidence="9">
    <location>
        <begin position="278"/>
        <end position="300"/>
    </location>
</feature>
<feature type="signal peptide" evidence="10">
    <location>
        <begin position="1"/>
        <end position="25"/>
    </location>
</feature>
<evidence type="ECO:0000256" key="3">
    <source>
        <dbReference type="ARBA" id="ARBA00022692"/>
    </source>
</evidence>
<dbReference type="InterPro" id="IPR014756">
    <property type="entry name" value="Ig_E-set"/>
</dbReference>
<name>A0A2W7E1L7_9HYPH</name>
<keyword evidence="4" id="KW-0479">Metal-binding</keyword>
<evidence type="ECO:0000256" key="10">
    <source>
        <dbReference type="SAM" id="SignalP"/>
    </source>
</evidence>
<dbReference type="RefSeq" id="WP_111545510.1">
    <property type="nucleotide sequence ID" value="NZ_MZXV01000034.1"/>
</dbReference>
<feature type="transmembrane region" description="Helical" evidence="9">
    <location>
        <begin position="173"/>
        <end position="193"/>
    </location>
</feature>
<dbReference type="InterPro" id="IPR008457">
    <property type="entry name" value="Cu-R_CopD_dom"/>
</dbReference>
<evidence type="ECO:0000259" key="11">
    <source>
        <dbReference type="Pfam" id="PF04234"/>
    </source>
</evidence>
<evidence type="ECO:0000256" key="8">
    <source>
        <dbReference type="ARBA" id="ARBA00023136"/>
    </source>
</evidence>
<reference evidence="14" key="1">
    <citation type="submission" date="2017-03" db="EMBL/GenBank/DDBJ databases">
        <authorList>
            <person name="Safronova V.I."/>
            <person name="Sazanova A.L."/>
            <person name="Chirak E.R."/>
        </authorList>
    </citation>
    <scope>NUCLEOTIDE SEQUENCE [LARGE SCALE GENOMIC DNA]</scope>
    <source>
        <strain evidence="14">Ach-343</strain>
    </source>
</reference>
<keyword evidence="7" id="KW-0186">Copper</keyword>
<feature type="transmembrane region" description="Helical" evidence="9">
    <location>
        <begin position="391"/>
        <end position="410"/>
    </location>
</feature>
<dbReference type="PANTHER" id="PTHR34820:SF4">
    <property type="entry name" value="INNER MEMBRANE PROTEIN YEBZ"/>
    <property type="match status" value="1"/>
</dbReference>
<dbReference type="OrthoDB" id="8374223at2"/>
<dbReference type="AlphaFoldDB" id="A0A2W7E1L7"/>
<evidence type="ECO:0000256" key="4">
    <source>
        <dbReference type="ARBA" id="ARBA00022723"/>
    </source>
</evidence>
<feature type="chain" id="PRO_5015935946" description="Copper resistance protein CopC" evidence="10">
    <location>
        <begin position="26"/>
        <end position="539"/>
    </location>
</feature>
<sequence length="539" mass="56007">MKAVAAIFAAIIVLGSCTGSAFAHATLITAQPADGAVVPVAPEAVTLRFSEPVRPLVARLIHPGGHTEILKDIGDRGSVVVLTLPPNLERGTHILSWRVASSDGHPIGGGLLFSVGAPSAVAPQAVEQSDLPVRIGLWSGRFMLMLGLIVGVGGVAFEALIGRSGSVRQSRIVRGSLFLGLVATPALIGFQGLDALGESVPALTRSDVWSTGLWATSYGRSTLLAATALVLAYAAGEAGRTRFGLCLAAVAPLLVGVAVASAGHASTASPRYLTVPAVFLHAVSVLLWIGALVPLGMVVARGDAAASVVLRRFSSVIPVIVGVLALSGLLLAVVQVQTIPALWNTNYGLVLLAKLALVFALFLLAALNRFYLTAPAIAGDASATRRLTRSIGTEIALATAIIAVLGLWRFTPAPRAIAANPALFEAQEVHAQKDGVSANLSIHPPIVGPVRIEVRDLNLDGKPFKPASVSVDLDKPSYGIGPFTRDARLVEGEGYLADGFVLPLDGFWIVRVTVLVSEFRSVTLIDIFDVRNSVPTKAG</sequence>
<dbReference type="GO" id="GO:0046688">
    <property type="term" value="P:response to copper ion"/>
    <property type="evidence" value="ECO:0007669"/>
    <property type="project" value="InterPro"/>
</dbReference>
<gene>
    <name evidence="13" type="ORF">B5V02_17775</name>
</gene>
<keyword evidence="14" id="KW-1185">Reference proteome</keyword>
<dbReference type="Gene3D" id="2.60.40.1220">
    <property type="match status" value="1"/>
</dbReference>
<dbReference type="PROSITE" id="PS51257">
    <property type="entry name" value="PROKAR_LIPOPROTEIN"/>
    <property type="match status" value="1"/>
</dbReference>
<feature type="transmembrane region" description="Helical" evidence="9">
    <location>
        <begin position="347"/>
        <end position="371"/>
    </location>
</feature>
<evidence type="ECO:0000256" key="7">
    <source>
        <dbReference type="ARBA" id="ARBA00023008"/>
    </source>
</evidence>
<feature type="transmembrane region" description="Helical" evidence="9">
    <location>
        <begin position="312"/>
        <end position="335"/>
    </location>
</feature>
<feature type="domain" description="CopC" evidence="11">
    <location>
        <begin position="24"/>
        <end position="115"/>
    </location>
</feature>
<keyword evidence="3 9" id="KW-0812">Transmembrane</keyword>
<dbReference type="GO" id="GO:0005507">
    <property type="term" value="F:copper ion binding"/>
    <property type="evidence" value="ECO:0007669"/>
    <property type="project" value="InterPro"/>
</dbReference>
<dbReference type="GO" id="GO:0005886">
    <property type="term" value="C:plasma membrane"/>
    <property type="evidence" value="ECO:0007669"/>
    <property type="project" value="UniProtKB-SubCell"/>
</dbReference>
<dbReference type="InterPro" id="IPR014755">
    <property type="entry name" value="Cu-Rt/internalin_Ig-like"/>
</dbReference>
<protein>
    <recommendedName>
        <fullName evidence="15">Copper resistance protein CopC</fullName>
    </recommendedName>
</protein>
<comment type="subcellular location">
    <subcellularLocation>
        <location evidence="1">Cell membrane</location>
        <topology evidence="1">Multi-pass membrane protein</topology>
    </subcellularLocation>
</comment>
<evidence type="ECO:0000256" key="2">
    <source>
        <dbReference type="ARBA" id="ARBA00022475"/>
    </source>
</evidence>
<feature type="transmembrane region" description="Helical" evidence="9">
    <location>
        <begin position="213"/>
        <end position="236"/>
    </location>
</feature>
<keyword evidence="2" id="KW-1003">Cell membrane</keyword>
<feature type="domain" description="Copper resistance protein D" evidence="12">
    <location>
        <begin position="309"/>
        <end position="407"/>
    </location>
</feature>